<protein>
    <submittedName>
        <fullName evidence="1">Uncharacterized protein</fullName>
    </submittedName>
</protein>
<dbReference type="EMBL" id="QYBA01000083">
    <property type="protein sequence ID" value="TKY92041.1"/>
    <property type="molecule type" value="Genomic_DNA"/>
</dbReference>
<name>A0AC61SBQ4_9EURY</name>
<comment type="caution">
    <text evidence="1">The sequence shown here is derived from an EMBL/GenBank/DDBJ whole genome shotgun (WGS) entry which is preliminary data.</text>
</comment>
<reference evidence="1" key="1">
    <citation type="submission" date="2018-09" db="EMBL/GenBank/DDBJ databases">
        <title>A genomic encyclopedia of anaerobic methanotrophic archaea.</title>
        <authorList>
            <person name="Skennerton C.T."/>
            <person name="Chadwick G.L."/>
            <person name="Laso-Perez R."/>
            <person name="Leu A.O."/>
            <person name="Speth D.R."/>
            <person name="Yu H."/>
            <person name="Morgan-Lang C."/>
            <person name="Hatzenpichler R."/>
            <person name="Goudeau D."/>
            <person name="Malmstrom R."/>
            <person name="Woyke T."/>
            <person name="Hallam S."/>
            <person name="Tyson G.W."/>
            <person name="Wegener G."/>
            <person name="Boetius A."/>
            <person name="Orphan V.J."/>
        </authorList>
    </citation>
    <scope>NUCLEOTIDE SEQUENCE</scope>
    <source>
        <strain evidence="1">CONS3730D10UFb2</strain>
    </source>
</reference>
<sequence length="27" mass="3052">MRQIHVVVAVDEESVAIITVYEPDPNK</sequence>
<proteinExistence type="predicted"/>
<accession>A0AC61SBQ4</accession>
<evidence type="ECO:0000313" key="1">
    <source>
        <dbReference type="EMBL" id="TKY92041.1"/>
    </source>
</evidence>
<dbReference type="Proteomes" id="UP000315423">
    <property type="component" value="Unassembled WGS sequence"/>
</dbReference>
<evidence type="ECO:0000313" key="2">
    <source>
        <dbReference type="Proteomes" id="UP000315423"/>
    </source>
</evidence>
<organism evidence="1 2">
    <name type="scientific">Candidatus Methanomarinus sp</name>
    <dbReference type="NCBI Taxonomy" id="3386244"/>
    <lineage>
        <taxon>Archaea</taxon>
        <taxon>Methanobacteriati</taxon>
        <taxon>Methanobacteriota</taxon>
        <taxon>Stenosarchaea group</taxon>
        <taxon>Methanomicrobia</taxon>
        <taxon>Methanosarcinales</taxon>
        <taxon>ANME-2 cluster</taxon>
        <taxon>Candidatus Methanocomedenaceae</taxon>
        <taxon>Candidatus Methanomarinus</taxon>
    </lineage>
</organism>
<gene>
    <name evidence="1" type="ORF">C5S46_02675</name>
</gene>